<gene>
    <name evidence="10 11" type="primary">plsX</name>
    <name evidence="11" type="ORF">J0H12_00640</name>
</gene>
<evidence type="ECO:0000256" key="6">
    <source>
        <dbReference type="ARBA" id="ARBA00023209"/>
    </source>
</evidence>
<proteinExistence type="inferred from homology"/>
<comment type="caution">
    <text evidence="11">The sequence shown here is derived from an EMBL/GenBank/DDBJ whole genome shotgun (WGS) entry which is preliminary data.</text>
</comment>
<keyword evidence="2 10" id="KW-0963">Cytoplasm</keyword>
<dbReference type="HAMAP" id="MF_00019">
    <property type="entry name" value="PlsX"/>
    <property type="match status" value="1"/>
</dbReference>
<comment type="subcellular location">
    <subcellularLocation>
        <location evidence="10">Cytoplasm</location>
    </subcellularLocation>
    <text evidence="10">Associated with the membrane possibly through PlsY.</text>
</comment>
<evidence type="ECO:0000256" key="9">
    <source>
        <dbReference type="ARBA" id="ARBA00046608"/>
    </source>
</evidence>
<evidence type="ECO:0000256" key="5">
    <source>
        <dbReference type="ARBA" id="ARBA00023098"/>
    </source>
</evidence>
<dbReference type="EC" id="2.3.1.274" evidence="8 10"/>
<organism evidence="11 12">
    <name type="scientific">Candidatus Paracaedimonas acanthamoebae</name>
    <dbReference type="NCBI Taxonomy" id="244581"/>
    <lineage>
        <taxon>Bacteria</taxon>
        <taxon>Pseudomonadati</taxon>
        <taxon>Pseudomonadota</taxon>
        <taxon>Alphaproteobacteria</taxon>
        <taxon>Holosporales</taxon>
        <taxon>Caedimonadaceae</taxon>
        <taxon>Candidatus Paracaedimonas</taxon>
    </lineage>
</organism>
<evidence type="ECO:0000256" key="7">
    <source>
        <dbReference type="ARBA" id="ARBA00023264"/>
    </source>
</evidence>
<comment type="similarity">
    <text evidence="10">Belongs to the PlsX family.</text>
</comment>
<keyword evidence="4 10" id="KW-0808">Transferase</keyword>
<dbReference type="GO" id="GO:0006633">
    <property type="term" value="P:fatty acid biosynthetic process"/>
    <property type="evidence" value="ECO:0007669"/>
    <property type="project" value="UniProtKB-UniRule"/>
</dbReference>
<keyword evidence="11" id="KW-0012">Acyltransferase</keyword>
<dbReference type="AlphaFoldDB" id="A0A8J7TSY7"/>
<name>A0A8J7TSY7_9PROT</name>
<dbReference type="PIRSF" id="PIRSF002465">
    <property type="entry name" value="Phsphlp_syn_PlsX"/>
    <property type="match status" value="1"/>
</dbReference>
<evidence type="ECO:0000256" key="8">
    <source>
        <dbReference type="ARBA" id="ARBA00024069"/>
    </source>
</evidence>
<dbReference type="PANTHER" id="PTHR30100:SF1">
    <property type="entry name" value="PHOSPHATE ACYLTRANSFERASE"/>
    <property type="match status" value="1"/>
</dbReference>
<dbReference type="InterPro" id="IPR003664">
    <property type="entry name" value="FA_synthesis"/>
</dbReference>
<evidence type="ECO:0000256" key="10">
    <source>
        <dbReference type="HAMAP-Rule" id="MF_00019"/>
    </source>
</evidence>
<dbReference type="GO" id="GO:0005737">
    <property type="term" value="C:cytoplasm"/>
    <property type="evidence" value="ECO:0007669"/>
    <property type="project" value="UniProtKB-SubCell"/>
</dbReference>
<comment type="subunit">
    <text evidence="9 10">Homodimer. Probably interacts with PlsY.</text>
</comment>
<evidence type="ECO:0000313" key="11">
    <source>
        <dbReference type="EMBL" id="MBN9412420.1"/>
    </source>
</evidence>
<keyword evidence="6 10" id="KW-0594">Phospholipid biosynthesis</keyword>
<dbReference type="SUPFAM" id="SSF53659">
    <property type="entry name" value="Isocitrate/Isopropylmalate dehydrogenase-like"/>
    <property type="match status" value="1"/>
</dbReference>
<dbReference type="GO" id="GO:0008654">
    <property type="term" value="P:phospholipid biosynthetic process"/>
    <property type="evidence" value="ECO:0007669"/>
    <property type="project" value="UniProtKB-KW"/>
</dbReference>
<reference evidence="11" key="1">
    <citation type="submission" date="2021-02" db="EMBL/GenBank/DDBJ databases">
        <title>Thiocyanate and organic carbon inputs drive convergent selection for specific autotrophic Afipia and Thiobacillus strains within complex microbiomes.</title>
        <authorList>
            <person name="Huddy R.J."/>
            <person name="Sachdeva R."/>
            <person name="Kadzinga F."/>
            <person name="Kantor R.S."/>
            <person name="Harrison S.T.L."/>
            <person name="Banfield J.F."/>
        </authorList>
    </citation>
    <scope>NUCLEOTIDE SEQUENCE</scope>
    <source>
        <strain evidence="11">SCN18_10_11_15_R4_P_38_20</strain>
    </source>
</reference>
<dbReference type="Gene3D" id="3.40.718.10">
    <property type="entry name" value="Isopropylmalate Dehydrogenase"/>
    <property type="match status" value="1"/>
</dbReference>
<evidence type="ECO:0000256" key="2">
    <source>
        <dbReference type="ARBA" id="ARBA00022490"/>
    </source>
</evidence>
<keyword evidence="7 10" id="KW-1208">Phospholipid metabolism</keyword>
<dbReference type="NCBIfam" id="TIGR00182">
    <property type="entry name" value="plsX"/>
    <property type="match status" value="1"/>
</dbReference>
<evidence type="ECO:0000256" key="4">
    <source>
        <dbReference type="ARBA" id="ARBA00022679"/>
    </source>
</evidence>
<sequence length="355" mass="37844">MSIRIAIDAMGGDQAPHVVIEGLTRIVQDFTDVTFQIYGSEAGVLPLLKSQPQLQSISTFIPTTEVITADTKPSAAVRGFKNSSMRQAIMAVREGRADGVISAGNTGAYMALAKIILGTLEGIDRPAITGLVPSISGPKVMLDLGANVDVNPQNIIEFSLMGTAFAKIVLNLQNPSVGLLNIGSEELKGNAVLQVAQQMLRSTKCLENYYGFIEGDDISKGTVDVIVADGFMGNISLKTMEGTARLMSHFLRQGLKQSLLSKIGALLSKSALQYVKNKLDPSKYNGAPFLGLKGIAVKSHGGTDASGFYNAVTVTADMIRKNINQNISAMILEFSQKLKEDETTSLLDSEGADLK</sequence>
<dbReference type="InterPro" id="IPR012281">
    <property type="entry name" value="Phospholipid_synth_PlsX-like"/>
</dbReference>
<dbReference type="Proteomes" id="UP000664414">
    <property type="component" value="Unassembled WGS sequence"/>
</dbReference>
<dbReference type="UniPathway" id="UPA00085"/>
<accession>A0A8J7TSY7</accession>
<evidence type="ECO:0000256" key="1">
    <source>
        <dbReference type="ARBA" id="ARBA00001232"/>
    </source>
</evidence>
<dbReference type="Pfam" id="PF02504">
    <property type="entry name" value="FA_synthesis"/>
    <property type="match status" value="1"/>
</dbReference>
<evidence type="ECO:0000313" key="12">
    <source>
        <dbReference type="Proteomes" id="UP000664414"/>
    </source>
</evidence>
<protein>
    <recommendedName>
        <fullName evidence="8 10">Phosphate acyltransferase</fullName>
        <ecNumber evidence="8 10">2.3.1.274</ecNumber>
    </recommendedName>
    <alternativeName>
        <fullName evidence="10">Acyl-ACP phosphotransacylase</fullName>
    </alternativeName>
    <alternativeName>
        <fullName evidence="10">Acyl-[acyl-carrier-protein]--phosphate acyltransferase</fullName>
    </alternativeName>
    <alternativeName>
        <fullName evidence="10">Phosphate-acyl-ACP acyltransferase</fullName>
    </alternativeName>
</protein>
<evidence type="ECO:0000256" key="3">
    <source>
        <dbReference type="ARBA" id="ARBA00022516"/>
    </source>
</evidence>
<comment type="pathway">
    <text evidence="10">Lipid metabolism; phospholipid metabolism.</text>
</comment>
<keyword evidence="3 10" id="KW-0444">Lipid biosynthesis</keyword>
<comment type="function">
    <text evidence="10">Catalyzes the reversible formation of acyl-phosphate (acyl-PO(4)) from acyl-[acyl-carrier-protein] (acyl-ACP). This enzyme utilizes acyl-ACP as fatty acyl donor, but not acyl-CoA.</text>
</comment>
<dbReference type="GO" id="GO:0043811">
    <property type="term" value="F:phosphate:acyl-[acyl carrier protein] acyltransferase activity"/>
    <property type="evidence" value="ECO:0007669"/>
    <property type="project" value="UniProtKB-UniRule"/>
</dbReference>
<dbReference type="PANTHER" id="PTHR30100">
    <property type="entry name" value="FATTY ACID/PHOSPHOLIPID SYNTHESIS PROTEIN PLSX"/>
    <property type="match status" value="1"/>
</dbReference>
<keyword evidence="5 10" id="KW-0443">Lipid metabolism</keyword>
<comment type="catalytic activity">
    <reaction evidence="1 10">
        <text>a fatty acyl-[ACP] + phosphate = an acyl phosphate + holo-[ACP]</text>
        <dbReference type="Rhea" id="RHEA:42292"/>
        <dbReference type="Rhea" id="RHEA-COMP:9685"/>
        <dbReference type="Rhea" id="RHEA-COMP:14125"/>
        <dbReference type="ChEBI" id="CHEBI:43474"/>
        <dbReference type="ChEBI" id="CHEBI:59918"/>
        <dbReference type="ChEBI" id="CHEBI:64479"/>
        <dbReference type="ChEBI" id="CHEBI:138651"/>
        <dbReference type="EC" id="2.3.1.274"/>
    </reaction>
</comment>
<dbReference type="EMBL" id="JAFKGL010000010">
    <property type="protein sequence ID" value="MBN9412420.1"/>
    <property type="molecule type" value="Genomic_DNA"/>
</dbReference>